<sequence>MSSNKLRHFLLSQSQLFLVRFSPYTTFLRGRLRVVLFILFVLPSAVALRTPQTSGAGLVVCCFILSAVGAQPAAGIQLGAVPIVTMPQVAVEASAVGNLLLVVETFGAGFVMFAFV</sequence>
<evidence type="ECO:0000256" key="1">
    <source>
        <dbReference type="SAM" id="Phobius"/>
    </source>
</evidence>
<dbReference type="EMBL" id="JARKIF010000009">
    <property type="protein sequence ID" value="KAJ7630448.1"/>
    <property type="molecule type" value="Genomic_DNA"/>
</dbReference>
<evidence type="ECO:0000313" key="2">
    <source>
        <dbReference type="EMBL" id="KAJ7630448.1"/>
    </source>
</evidence>
<protein>
    <submittedName>
        <fullName evidence="2">Uncharacterized protein</fullName>
    </submittedName>
</protein>
<feature type="transmembrane region" description="Helical" evidence="1">
    <location>
        <begin position="57"/>
        <end position="84"/>
    </location>
</feature>
<keyword evidence="1" id="KW-1133">Transmembrane helix</keyword>
<comment type="caution">
    <text evidence="2">The sequence shown here is derived from an EMBL/GenBank/DDBJ whole genome shotgun (WGS) entry which is preliminary data.</text>
</comment>
<keyword evidence="1" id="KW-0812">Transmembrane</keyword>
<gene>
    <name evidence="2" type="ORF">FB45DRAFT_915530</name>
</gene>
<dbReference type="AlphaFoldDB" id="A0AAD7FNF2"/>
<feature type="transmembrane region" description="Helical" evidence="1">
    <location>
        <begin position="96"/>
        <end position="115"/>
    </location>
</feature>
<accession>A0AAD7FNF2</accession>
<name>A0AAD7FNF2_9AGAR</name>
<proteinExistence type="predicted"/>
<dbReference type="Proteomes" id="UP001221142">
    <property type="component" value="Unassembled WGS sequence"/>
</dbReference>
<reference evidence="2" key="1">
    <citation type="submission" date="2023-03" db="EMBL/GenBank/DDBJ databases">
        <title>Massive genome expansion in bonnet fungi (Mycena s.s.) driven by repeated elements and novel gene families across ecological guilds.</title>
        <authorList>
            <consortium name="Lawrence Berkeley National Laboratory"/>
            <person name="Harder C.B."/>
            <person name="Miyauchi S."/>
            <person name="Viragh M."/>
            <person name="Kuo A."/>
            <person name="Thoen E."/>
            <person name="Andreopoulos B."/>
            <person name="Lu D."/>
            <person name="Skrede I."/>
            <person name="Drula E."/>
            <person name="Henrissat B."/>
            <person name="Morin E."/>
            <person name="Kohler A."/>
            <person name="Barry K."/>
            <person name="LaButti K."/>
            <person name="Morin E."/>
            <person name="Salamov A."/>
            <person name="Lipzen A."/>
            <person name="Mereny Z."/>
            <person name="Hegedus B."/>
            <person name="Baldrian P."/>
            <person name="Stursova M."/>
            <person name="Weitz H."/>
            <person name="Taylor A."/>
            <person name="Grigoriev I.V."/>
            <person name="Nagy L.G."/>
            <person name="Martin F."/>
            <person name="Kauserud H."/>
        </authorList>
    </citation>
    <scope>NUCLEOTIDE SEQUENCE</scope>
    <source>
        <strain evidence="2">9284</strain>
    </source>
</reference>
<organism evidence="2 3">
    <name type="scientific">Roridomyces roridus</name>
    <dbReference type="NCBI Taxonomy" id="1738132"/>
    <lineage>
        <taxon>Eukaryota</taxon>
        <taxon>Fungi</taxon>
        <taxon>Dikarya</taxon>
        <taxon>Basidiomycota</taxon>
        <taxon>Agaricomycotina</taxon>
        <taxon>Agaricomycetes</taxon>
        <taxon>Agaricomycetidae</taxon>
        <taxon>Agaricales</taxon>
        <taxon>Marasmiineae</taxon>
        <taxon>Mycenaceae</taxon>
        <taxon>Roridomyces</taxon>
    </lineage>
</organism>
<evidence type="ECO:0000313" key="3">
    <source>
        <dbReference type="Proteomes" id="UP001221142"/>
    </source>
</evidence>
<keyword evidence="1" id="KW-0472">Membrane</keyword>
<keyword evidence="3" id="KW-1185">Reference proteome</keyword>